<dbReference type="AlphaFoldDB" id="A0A2S8FPB2"/>
<dbReference type="PANTHER" id="PTHR16128">
    <property type="entry name" value="FAD/NAD(P)-BINDING OXIDOREDUCTASE FAMILY PROTEIN"/>
    <property type="match status" value="1"/>
</dbReference>
<dbReference type="Pfam" id="PF01593">
    <property type="entry name" value="Amino_oxidase"/>
    <property type="match status" value="1"/>
</dbReference>
<dbReference type="Gene3D" id="3.50.50.60">
    <property type="entry name" value="FAD/NAD(P)-binding domain"/>
    <property type="match status" value="1"/>
</dbReference>
<dbReference type="PANTHER" id="PTHR16128:SF5">
    <property type="entry name" value="FAD_NAD(P)-BINDING OXIDOREDUCTASE FAMILY PROTEIN"/>
    <property type="match status" value="1"/>
</dbReference>
<name>A0A2S8FPB2_9BACT</name>
<dbReference type="Proteomes" id="UP000239388">
    <property type="component" value="Unassembled WGS sequence"/>
</dbReference>
<dbReference type="RefSeq" id="WP_105355640.1">
    <property type="nucleotide sequence ID" value="NZ_PUIB01000017.1"/>
</dbReference>
<feature type="domain" description="Amine oxidase" evidence="1">
    <location>
        <begin position="105"/>
        <end position="323"/>
    </location>
</feature>
<dbReference type="GO" id="GO:0016491">
    <property type="term" value="F:oxidoreductase activity"/>
    <property type="evidence" value="ECO:0007669"/>
    <property type="project" value="InterPro"/>
</dbReference>
<dbReference type="Pfam" id="PF13450">
    <property type="entry name" value="NAD_binding_8"/>
    <property type="match status" value="1"/>
</dbReference>
<dbReference type="SUPFAM" id="SSF51905">
    <property type="entry name" value="FAD/NAD(P)-binding domain"/>
    <property type="match status" value="1"/>
</dbReference>
<dbReference type="InterPro" id="IPR036188">
    <property type="entry name" value="FAD/NAD-bd_sf"/>
</dbReference>
<reference evidence="2 3" key="1">
    <citation type="submission" date="2018-02" db="EMBL/GenBank/DDBJ databases">
        <title>Comparative genomes isolates from brazilian mangrove.</title>
        <authorList>
            <person name="Araujo J.E."/>
            <person name="Taketani R.G."/>
            <person name="Silva M.C.P."/>
            <person name="Loureco M.V."/>
            <person name="Andreote F.D."/>
        </authorList>
    </citation>
    <scope>NUCLEOTIDE SEQUENCE [LARGE SCALE GENOMIC DNA]</scope>
    <source>
        <strain evidence="2 3">NAP PRIS-MGV</strain>
    </source>
</reference>
<dbReference type="InterPro" id="IPR002937">
    <property type="entry name" value="Amino_oxidase"/>
</dbReference>
<sequence length="327" mass="36157">MKRVAIIGAGISGLVCARSLAAQFDVRLFDKSRGVAGRMATRRIPETGALFDHGAQYFTVRSGQVQPLLEEWIDDHVVAPWRGTVVVLRPGIKTERDPTPRFVAMPGMKSLCKHLAKPLTVRTKMLVTEAHHSDDGWVVKTDNEQSFGPYDWLVCTTPPSQANTILGEAHPFHTQLAEQRFDPCWATMIHFAQPVPVPYDAAFVHENPLRWICRNNSKPGRPLDEECWVLHANPTWSTENLERTSEEVTTNLLEAFAQAIGQPLGEIRYVTSHRWRYSAPATPLEETCLVDQASQLAICGDWCSGARVEGAILSGLGAAERILAAGG</sequence>
<dbReference type="OrthoDB" id="5792777at2"/>
<protein>
    <submittedName>
        <fullName evidence="2">FAD-dependent oxidoreductase</fullName>
    </submittedName>
</protein>
<evidence type="ECO:0000313" key="3">
    <source>
        <dbReference type="Proteomes" id="UP000239388"/>
    </source>
</evidence>
<dbReference type="EMBL" id="PUIB01000017">
    <property type="protein sequence ID" value="PQO33850.1"/>
    <property type="molecule type" value="Genomic_DNA"/>
</dbReference>
<evidence type="ECO:0000259" key="1">
    <source>
        <dbReference type="Pfam" id="PF01593"/>
    </source>
</evidence>
<organism evidence="2 3">
    <name type="scientific">Blastopirellula marina</name>
    <dbReference type="NCBI Taxonomy" id="124"/>
    <lineage>
        <taxon>Bacteria</taxon>
        <taxon>Pseudomonadati</taxon>
        <taxon>Planctomycetota</taxon>
        <taxon>Planctomycetia</taxon>
        <taxon>Pirellulales</taxon>
        <taxon>Pirellulaceae</taxon>
        <taxon>Blastopirellula</taxon>
    </lineage>
</organism>
<accession>A0A2S8FPB2</accession>
<gene>
    <name evidence="2" type="ORF">C5Y98_16615</name>
</gene>
<dbReference type="Gene3D" id="3.90.660.10">
    <property type="match status" value="1"/>
</dbReference>
<proteinExistence type="predicted"/>
<evidence type="ECO:0000313" key="2">
    <source>
        <dbReference type="EMBL" id="PQO33850.1"/>
    </source>
</evidence>
<comment type="caution">
    <text evidence="2">The sequence shown here is derived from an EMBL/GenBank/DDBJ whole genome shotgun (WGS) entry which is preliminary data.</text>
</comment>